<evidence type="ECO:0000313" key="2">
    <source>
        <dbReference type="Proteomes" id="UP001200313"/>
    </source>
</evidence>
<keyword evidence="1" id="KW-0808">Transferase</keyword>
<dbReference type="InterPro" id="IPR052188">
    <property type="entry name" value="Ni-pincer_cofactor_biosynth"/>
</dbReference>
<dbReference type="InterPro" id="IPR005232">
    <property type="entry name" value="LarE"/>
</dbReference>
<dbReference type="EMBL" id="JAKNJB010000008">
    <property type="protein sequence ID" value="MCG4526688.1"/>
    <property type="molecule type" value="Genomic_DNA"/>
</dbReference>
<organism evidence="1 2">
    <name type="scientific">Intestinimonas massiliensis</name>
    <name type="common">ex Afouda et al. 2020</name>
    <dbReference type="NCBI Taxonomy" id="1673721"/>
    <lineage>
        <taxon>Bacteria</taxon>
        <taxon>Bacillati</taxon>
        <taxon>Bacillota</taxon>
        <taxon>Clostridia</taxon>
        <taxon>Eubacteriales</taxon>
        <taxon>Intestinimonas</taxon>
    </lineage>
</organism>
<dbReference type="Proteomes" id="UP001200313">
    <property type="component" value="Unassembled WGS sequence"/>
</dbReference>
<dbReference type="PIRSF" id="PIRSF006661">
    <property type="entry name" value="PP-lp_UCP006661"/>
    <property type="match status" value="1"/>
</dbReference>
<dbReference type="PANTHER" id="PTHR43169:SF2">
    <property type="entry name" value="NAD_GMP SYNTHASE DOMAIN-CONTAINING PROTEIN"/>
    <property type="match status" value="1"/>
</dbReference>
<sequence length="247" mass="27256">MTLQAFFQANPQAALAFSGGVDSAYLLWAGRHWGCDLTAYYVRTAFQPEFEYEDARRLAEEVGVPLRVVEADILSVPLAAANGPDRCYHCKRALFALLWEAARRDGHTLLLDGTNASDDAGDRPGMRALRELEVRSPLRECGLTKAEIRAQSKKAGLFTWNKPAYACLATRIPTGTAITAGDLERVEAAEGALFALGFTDFRVRLLSGAARIQLPADQWDRASEQREAIRKALSPRFDAVLLDLETR</sequence>
<proteinExistence type="predicted"/>
<dbReference type="CDD" id="cd01990">
    <property type="entry name" value="LarE-like"/>
    <property type="match status" value="1"/>
</dbReference>
<keyword evidence="2" id="KW-1185">Reference proteome</keyword>
<gene>
    <name evidence="1" type="primary">larE</name>
    <name evidence="1" type="ORF">L0P79_06295</name>
</gene>
<dbReference type="NCBIfam" id="TIGR00268">
    <property type="entry name" value="ATP-dependent sacrificial sulfur transferase LarE"/>
    <property type="match status" value="1"/>
</dbReference>
<evidence type="ECO:0000313" key="1">
    <source>
        <dbReference type="EMBL" id="MCG4526688.1"/>
    </source>
</evidence>
<protein>
    <submittedName>
        <fullName evidence="1">ATP-dependent sacrificial sulfur transferase LarE</fullName>
    </submittedName>
</protein>
<dbReference type="Gene3D" id="3.40.50.620">
    <property type="entry name" value="HUPs"/>
    <property type="match status" value="1"/>
</dbReference>
<comment type="caution">
    <text evidence="1">The sequence shown here is derived from an EMBL/GenBank/DDBJ whole genome shotgun (WGS) entry which is preliminary data.</text>
</comment>
<dbReference type="RefSeq" id="WP_238073610.1">
    <property type="nucleotide sequence ID" value="NZ_JAKNJB010000008.1"/>
</dbReference>
<dbReference type="InterPro" id="IPR014729">
    <property type="entry name" value="Rossmann-like_a/b/a_fold"/>
</dbReference>
<dbReference type="SUPFAM" id="SSF52402">
    <property type="entry name" value="Adenine nucleotide alpha hydrolases-like"/>
    <property type="match status" value="1"/>
</dbReference>
<dbReference type="GO" id="GO:0016740">
    <property type="term" value="F:transferase activity"/>
    <property type="evidence" value="ECO:0007669"/>
    <property type="project" value="UniProtKB-KW"/>
</dbReference>
<accession>A0ABS9M7C2</accession>
<reference evidence="1 2" key="1">
    <citation type="submission" date="2022-01" db="EMBL/GenBank/DDBJ databases">
        <title>Collection of gut derived symbiotic bacterial strains cultured from healthy donors.</title>
        <authorList>
            <person name="Lin H."/>
            <person name="Kohout C."/>
            <person name="Waligurski E."/>
            <person name="Pamer E.G."/>
        </authorList>
    </citation>
    <scope>NUCLEOTIDE SEQUENCE [LARGE SCALE GENOMIC DNA]</scope>
    <source>
        <strain evidence="1 2">DFI.3.7</strain>
    </source>
</reference>
<name>A0ABS9M7C2_9FIRM</name>
<dbReference type="PANTHER" id="PTHR43169">
    <property type="entry name" value="EXSB FAMILY PROTEIN"/>
    <property type="match status" value="1"/>
</dbReference>